<evidence type="ECO:0000259" key="10">
    <source>
        <dbReference type="Pfam" id="PF00294"/>
    </source>
</evidence>
<evidence type="ECO:0000256" key="5">
    <source>
        <dbReference type="ARBA" id="ARBA00022840"/>
    </source>
</evidence>
<dbReference type="Pfam" id="PF00294">
    <property type="entry name" value="PfkB"/>
    <property type="match status" value="1"/>
</dbReference>
<evidence type="ECO:0000256" key="7">
    <source>
        <dbReference type="ARBA" id="ARBA00022958"/>
    </source>
</evidence>
<keyword evidence="1 9" id="KW-0808">Transferase</keyword>
<keyword evidence="3 9" id="KW-0547">Nucleotide-binding</keyword>
<keyword evidence="12" id="KW-1185">Reference proteome</keyword>
<feature type="binding site" evidence="9">
    <location>
        <position position="276"/>
    </location>
    <ligand>
        <name>K(+)</name>
        <dbReference type="ChEBI" id="CHEBI:29103"/>
    </ligand>
</feature>
<keyword evidence="4 9" id="KW-0418">Kinase</keyword>
<comment type="similarity">
    <text evidence="9">Belongs to the carbohydrate kinase PfkB family. Ribokinase subfamily.</text>
</comment>
<dbReference type="GO" id="GO:0004747">
    <property type="term" value="F:ribokinase activity"/>
    <property type="evidence" value="ECO:0007669"/>
    <property type="project" value="UniProtKB-UniRule"/>
</dbReference>
<keyword evidence="5 9" id="KW-0067">ATP-binding</keyword>
<dbReference type="PRINTS" id="PR00990">
    <property type="entry name" value="RIBOKINASE"/>
</dbReference>
<evidence type="ECO:0000313" key="12">
    <source>
        <dbReference type="Proteomes" id="UP000062973"/>
    </source>
</evidence>
<dbReference type="InterPro" id="IPR011611">
    <property type="entry name" value="PfkB_dom"/>
</dbReference>
<dbReference type="GO" id="GO:0019303">
    <property type="term" value="P:D-ribose catabolic process"/>
    <property type="evidence" value="ECO:0007669"/>
    <property type="project" value="UniProtKB-UniRule"/>
</dbReference>
<feature type="binding site" evidence="9">
    <location>
        <position position="279"/>
    </location>
    <ligand>
        <name>K(+)</name>
        <dbReference type="ChEBI" id="CHEBI:29103"/>
    </ligand>
</feature>
<comment type="function">
    <text evidence="9">Catalyzes the phosphorylation of ribose at O-5 in a reaction requiring ATP and magnesium. The resulting D-ribose-5-phosphate can then be used either for sythesis of nucleotides, histidine, and tryptophan, or as a component of the pentose phosphate pathway.</text>
</comment>
<protein>
    <recommendedName>
        <fullName evidence="9">Ribokinase</fullName>
        <shortName evidence="9">RK</shortName>
        <ecNumber evidence="9">2.7.1.15</ecNumber>
    </recommendedName>
</protein>
<dbReference type="HAMAP" id="MF_01987">
    <property type="entry name" value="Ribokinase"/>
    <property type="match status" value="1"/>
</dbReference>
<evidence type="ECO:0000313" key="11">
    <source>
        <dbReference type="EMBL" id="AIJ22358.1"/>
    </source>
</evidence>
<dbReference type="AlphaFoldDB" id="A0A076MNC0"/>
<comment type="pathway">
    <text evidence="9">Carbohydrate metabolism; D-ribose degradation; D-ribose 5-phosphate from beta-D-ribopyranose: step 2/2.</text>
</comment>
<dbReference type="EC" id="2.7.1.15" evidence="9"/>
<comment type="caution">
    <text evidence="9">Lacks conserved residue(s) required for the propagation of feature annotation.</text>
</comment>
<keyword evidence="7 9" id="KW-0630">Potassium</keyword>
<comment type="subunit">
    <text evidence="9">Homodimer.</text>
</comment>
<dbReference type="EMBL" id="CP009110">
    <property type="protein sequence ID" value="AIJ22358.1"/>
    <property type="molecule type" value="Genomic_DNA"/>
</dbReference>
<feature type="binding site" evidence="9">
    <location>
        <begin position="40"/>
        <end position="44"/>
    </location>
    <ligand>
        <name>substrate</name>
    </ligand>
</feature>
<dbReference type="SUPFAM" id="SSF53613">
    <property type="entry name" value="Ribokinase-like"/>
    <property type="match status" value="1"/>
</dbReference>
<evidence type="ECO:0000256" key="4">
    <source>
        <dbReference type="ARBA" id="ARBA00022777"/>
    </source>
</evidence>
<reference evidence="11 12" key="1">
    <citation type="submission" date="2014-07" db="EMBL/GenBank/DDBJ databases">
        <title>Whole Genome Sequence of the Amycolatopsis methanolica 239.</title>
        <authorList>
            <person name="Tang B."/>
        </authorList>
    </citation>
    <scope>NUCLEOTIDE SEQUENCE [LARGE SCALE GENOMIC DNA]</scope>
    <source>
        <strain evidence="11 12">239</strain>
    </source>
</reference>
<feature type="active site" description="Proton acceptor" evidence="9">
    <location>
        <position position="246"/>
    </location>
</feature>
<dbReference type="GO" id="GO:0005524">
    <property type="term" value="F:ATP binding"/>
    <property type="evidence" value="ECO:0007669"/>
    <property type="project" value="UniProtKB-UniRule"/>
</dbReference>
<proteinExistence type="inferred from homology"/>
<evidence type="ECO:0000256" key="3">
    <source>
        <dbReference type="ARBA" id="ARBA00022741"/>
    </source>
</evidence>
<name>A0A076MNC0_AMYME</name>
<feature type="binding site" evidence="9">
    <location>
        <position position="281"/>
    </location>
    <ligand>
        <name>K(+)</name>
        <dbReference type="ChEBI" id="CHEBI:29103"/>
    </ligand>
</feature>
<dbReference type="CDD" id="cd01174">
    <property type="entry name" value="ribokinase"/>
    <property type="match status" value="1"/>
</dbReference>
<feature type="binding site" evidence="9">
    <location>
        <position position="240"/>
    </location>
    <ligand>
        <name>K(+)</name>
        <dbReference type="ChEBI" id="CHEBI:29103"/>
    </ligand>
</feature>
<feature type="binding site" evidence="9">
    <location>
        <position position="242"/>
    </location>
    <ligand>
        <name>K(+)</name>
        <dbReference type="ChEBI" id="CHEBI:29103"/>
    </ligand>
</feature>
<organism evidence="11 12">
    <name type="scientific">Amycolatopsis methanolica 239</name>
    <dbReference type="NCBI Taxonomy" id="1068978"/>
    <lineage>
        <taxon>Bacteria</taxon>
        <taxon>Bacillati</taxon>
        <taxon>Actinomycetota</taxon>
        <taxon>Actinomycetes</taxon>
        <taxon>Pseudonocardiales</taxon>
        <taxon>Pseudonocardiaceae</taxon>
        <taxon>Amycolatopsis</taxon>
        <taxon>Amycolatopsis methanolica group</taxon>
    </lineage>
</organism>
<feature type="binding site" evidence="9">
    <location>
        <begin position="245"/>
        <end position="246"/>
    </location>
    <ligand>
        <name>ATP</name>
        <dbReference type="ChEBI" id="CHEBI:30616"/>
    </ligand>
</feature>
<dbReference type="PANTHER" id="PTHR10584:SF166">
    <property type="entry name" value="RIBOKINASE"/>
    <property type="match status" value="1"/>
</dbReference>
<comment type="cofactor">
    <cofactor evidence="9">
        <name>Mg(2+)</name>
        <dbReference type="ChEBI" id="CHEBI:18420"/>
    </cofactor>
    <text evidence="9">Requires a divalent cation, most likely magnesium in vivo, as an electrophilic catalyst to aid phosphoryl group transfer. It is the chelate of the metal and the nucleotide that is the actual substrate.</text>
</comment>
<dbReference type="eggNOG" id="COG0524">
    <property type="taxonomic scope" value="Bacteria"/>
</dbReference>
<keyword evidence="8 9" id="KW-0119">Carbohydrate metabolism</keyword>
<dbReference type="PATRIC" id="fig|1068978.7.peg.2409"/>
<feature type="binding site" evidence="9">
    <location>
        <position position="246"/>
    </location>
    <ligand>
        <name>substrate</name>
    </ligand>
</feature>
<feature type="binding site" evidence="9">
    <location>
        <position position="182"/>
    </location>
    <ligand>
        <name>ATP</name>
        <dbReference type="ChEBI" id="CHEBI:30616"/>
    </ligand>
</feature>
<evidence type="ECO:0000256" key="2">
    <source>
        <dbReference type="ARBA" id="ARBA00022723"/>
    </source>
</evidence>
<feature type="domain" description="Carbohydrate kinase PfkB" evidence="10">
    <location>
        <begin position="4"/>
        <end position="288"/>
    </location>
</feature>
<dbReference type="RefSeq" id="WP_017981570.1">
    <property type="nucleotide sequence ID" value="NZ_AQUL01000001.1"/>
</dbReference>
<sequence>MTGQVVVVGSANVDLVVDVPRHPGGGETILGGDLRRTPGGKGANSAVAAARAGGAETTFVGALGRDESAELLLASLGGAGVRTDLVSRVDAPTGTALITVSPDGENAIVVSPGANARLELTAAQVERIARADVVLAQLEIPLDMVRAAAAARRPGARMVLNAAPSQDLPGDVWAALDLLIVNEYEAADLAHTHAAPEELAAALLERVPAVVITLGAEGSLVAQRDRASVRVPGVKVDAVDTTGAGDTFCGVLAAGLARGLDLAGAARLAGAAAALAVTRPGAQDAVPTVAEVEESAK</sequence>
<dbReference type="Proteomes" id="UP000062973">
    <property type="component" value="Chromosome"/>
</dbReference>
<evidence type="ECO:0000256" key="8">
    <source>
        <dbReference type="ARBA" id="ARBA00023277"/>
    </source>
</evidence>
<keyword evidence="9" id="KW-0963">Cytoplasm</keyword>
<dbReference type="KEGG" id="amq:AMETH_2266"/>
<dbReference type="InterPro" id="IPR002139">
    <property type="entry name" value="Ribo/fructo_kinase"/>
</dbReference>
<feature type="binding site" evidence="9">
    <location>
        <begin position="213"/>
        <end position="218"/>
    </location>
    <ligand>
        <name>ATP</name>
        <dbReference type="ChEBI" id="CHEBI:30616"/>
    </ligand>
</feature>
<dbReference type="GO" id="GO:0046872">
    <property type="term" value="F:metal ion binding"/>
    <property type="evidence" value="ECO:0007669"/>
    <property type="project" value="UniProtKB-KW"/>
</dbReference>
<dbReference type="Gene3D" id="3.40.1190.20">
    <property type="match status" value="1"/>
</dbReference>
<gene>
    <name evidence="9 11" type="primary">rbsK</name>
    <name evidence="11" type="ORF">AMETH_2266</name>
</gene>
<evidence type="ECO:0000256" key="6">
    <source>
        <dbReference type="ARBA" id="ARBA00022842"/>
    </source>
</evidence>
<dbReference type="HOGENOM" id="CLU_027634_2_0_11"/>
<dbReference type="GO" id="GO:0005829">
    <property type="term" value="C:cytosol"/>
    <property type="evidence" value="ECO:0007669"/>
    <property type="project" value="TreeGrafter"/>
</dbReference>
<comment type="activity regulation">
    <text evidence="9">Activated by a monovalent cation that binds near, but not in, the active site. The most likely occupant of the site in vivo is potassium. Ion binding induces a conformational change that may alter substrate affinity.</text>
</comment>
<comment type="subcellular location">
    <subcellularLocation>
        <location evidence="9">Cytoplasm</location>
    </subcellularLocation>
</comment>
<evidence type="ECO:0000256" key="1">
    <source>
        <dbReference type="ARBA" id="ARBA00022679"/>
    </source>
</evidence>
<dbReference type="STRING" id="1068978.AMETH_2266"/>
<accession>A0A076MNC0</accession>
<comment type="catalytic activity">
    <reaction evidence="9">
        <text>D-ribose + ATP = D-ribose 5-phosphate + ADP + H(+)</text>
        <dbReference type="Rhea" id="RHEA:13697"/>
        <dbReference type="ChEBI" id="CHEBI:15378"/>
        <dbReference type="ChEBI" id="CHEBI:30616"/>
        <dbReference type="ChEBI" id="CHEBI:47013"/>
        <dbReference type="ChEBI" id="CHEBI:78346"/>
        <dbReference type="ChEBI" id="CHEBI:456216"/>
        <dbReference type="EC" id="2.7.1.15"/>
    </reaction>
</comment>
<keyword evidence="6 9" id="KW-0460">Magnesium</keyword>
<feature type="binding site" evidence="9">
    <location>
        <position position="139"/>
    </location>
    <ligand>
        <name>substrate</name>
    </ligand>
</feature>
<evidence type="ECO:0000256" key="9">
    <source>
        <dbReference type="HAMAP-Rule" id="MF_01987"/>
    </source>
</evidence>
<dbReference type="UniPathway" id="UPA00916">
    <property type="reaction ID" value="UER00889"/>
</dbReference>
<dbReference type="InterPro" id="IPR029056">
    <property type="entry name" value="Ribokinase-like"/>
</dbReference>
<dbReference type="InterPro" id="IPR011877">
    <property type="entry name" value="Ribokinase"/>
</dbReference>
<dbReference type="OrthoDB" id="9775849at2"/>
<keyword evidence="2 9" id="KW-0479">Metal-binding</keyword>
<feature type="binding site" evidence="9">
    <location>
        <begin position="12"/>
        <end position="14"/>
    </location>
    <ligand>
        <name>substrate</name>
    </ligand>
</feature>
<dbReference type="PANTHER" id="PTHR10584">
    <property type="entry name" value="SUGAR KINASE"/>
    <property type="match status" value="1"/>
</dbReference>